<proteinExistence type="predicted"/>
<name>A0A1B7XS34_COLHI</name>
<dbReference type="KEGG" id="chig:CH63R_13795"/>
<evidence type="ECO:0000256" key="1">
    <source>
        <dbReference type="SAM" id="MobiDB-lite"/>
    </source>
</evidence>
<reference evidence="3" key="1">
    <citation type="journal article" date="2017" name="BMC Genomics">
        <title>Gapless genome assembly of Colletotrichum higginsianum reveals chromosome structure and association of transposable elements with secondary metabolite gene clusters.</title>
        <authorList>
            <person name="Dallery J.-F."/>
            <person name="Lapalu N."/>
            <person name="Zampounis A."/>
            <person name="Pigne S."/>
            <person name="Luyten I."/>
            <person name="Amselem J."/>
            <person name="Wittenberg A.H.J."/>
            <person name="Zhou S."/>
            <person name="de Queiroz M.V."/>
            <person name="Robin G.P."/>
            <person name="Auger A."/>
            <person name="Hainaut M."/>
            <person name="Henrissat B."/>
            <person name="Kim K.-T."/>
            <person name="Lee Y.-H."/>
            <person name="Lespinet O."/>
            <person name="Schwartz D.C."/>
            <person name="Thon M.R."/>
            <person name="O'Connell R.J."/>
        </authorList>
    </citation>
    <scope>NUCLEOTIDE SEQUENCE [LARGE SCALE GENOMIC DNA]</scope>
    <source>
        <strain evidence="3">IMI 349063</strain>
    </source>
</reference>
<organism evidence="2 3">
    <name type="scientific">Colletotrichum higginsianum (strain IMI 349063)</name>
    <name type="common">Crucifer anthracnose fungus</name>
    <dbReference type="NCBI Taxonomy" id="759273"/>
    <lineage>
        <taxon>Eukaryota</taxon>
        <taxon>Fungi</taxon>
        <taxon>Dikarya</taxon>
        <taxon>Ascomycota</taxon>
        <taxon>Pezizomycotina</taxon>
        <taxon>Sordariomycetes</taxon>
        <taxon>Hypocreomycetidae</taxon>
        <taxon>Glomerellales</taxon>
        <taxon>Glomerellaceae</taxon>
        <taxon>Colletotrichum</taxon>
        <taxon>Colletotrichum destructivum species complex</taxon>
    </lineage>
</organism>
<protein>
    <submittedName>
        <fullName evidence="2">Phthalate transporter</fullName>
    </submittedName>
</protein>
<sequence>MATVLARDPVRKGEDGQPLLSLDGAPPLGAPVEEKRFWFQRDKSYDPFAIATQPSVFDDPDTAEKYHPRPDWENYHRFDPLARWTWAEEYALGERTRASISHVNCKCSDKQGSAQDRPEDHGLGLHQLSCIL</sequence>
<gene>
    <name evidence="2" type="ORF">CH63R_13795</name>
</gene>
<evidence type="ECO:0000313" key="3">
    <source>
        <dbReference type="Proteomes" id="UP000092177"/>
    </source>
</evidence>
<feature type="region of interest" description="Disordered" evidence="1">
    <location>
        <begin position="51"/>
        <end position="70"/>
    </location>
</feature>
<keyword evidence="3" id="KW-1185">Reference proteome</keyword>
<dbReference type="Proteomes" id="UP000092177">
    <property type="component" value="Chromosome 10"/>
</dbReference>
<dbReference type="EMBL" id="LTAN01000010">
    <property type="protein sequence ID" value="OBR02569.1"/>
    <property type="molecule type" value="Genomic_DNA"/>
</dbReference>
<dbReference type="GeneID" id="28872876"/>
<accession>A0A1B7XS34</accession>
<dbReference type="AlphaFoldDB" id="A0A1B7XS34"/>
<dbReference type="VEuPathDB" id="FungiDB:CH63R_13795"/>
<dbReference type="RefSeq" id="XP_018151087.1">
    <property type="nucleotide sequence ID" value="XM_018308769.1"/>
</dbReference>
<feature type="region of interest" description="Disordered" evidence="1">
    <location>
        <begin position="1"/>
        <end position="29"/>
    </location>
</feature>
<evidence type="ECO:0000313" key="2">
    <source>
        <dbReference type="EMBL" id="OBR02569.1"/>
    </source>
</evidence>
<comment type="caution">
    <text evidence="2">The sequence shown here is derived from an EMBL/GenBank/DDBJ whole genome shotgun (WGS) entry which is preliminary data.</text>
</comment>